<evidence type="ECO:0000256" key="1">
    <source>
        <dbReference type="SAM" id="Phobius"/>
    </source>
</evidence>
<gene>
    <name evidence="2" type="ORF">ACFPC0_30495</name>
</gene>
<feature type="transmembrane region" description="Helical" evidence="1">
    <location>
        <begin position="43"/>
        <end position="63"/>
    </location>
</feature>
<keyword evidence="1" id="KW-1133">Transmembrane helix</keyword>
<dbReference type="RefSeq" id="WP_381743934.1">
    <property type="nucleotide sequence ID" value="NZ_JBHSDP010000027.1"/>
</dbReference>
<keyword evidence="1" id="KW-0812">Transmembrane</keyword>
<reference evidence="3" key="1">
    <citation type="journal article" date="2019" name="Int. J. Syst. Evol. Microbiol.">
        <title>The Global Catalogue of Microorganisms (GCM) 10K type strain sequencing project: providing services to taxonomists for standard genome sequencing and annotation.</title>
        <authorList>
            <consortium name="The Broad Institute Genomics Platform"/>
            <consortium name="The Broad Institute Genome Sequencing Center for Infectious Disease"/>
            <person name="Wu L."/>
            <person name="Ma J."/>
        </authorList>
    </citation>
    <scope>NUCLEOTIDE SEQUENCE [LARGE SCALE GENOMIC DNA]</scope>
    <source>
        <strain evidence="3">PCU 347</strain>
    </source>
</reference>
<organism evidence="2 3">
    <name type="scientific">Streptomyces andamanensis</name>
    <dbReference type="NCBI Taxonomy" id="1565035"/>
    <lineage>
        <taxon>Bacteria</taxon>
        <taxon>Bacillati</taxon>
        <taxon>Actinomycetota</taxon>
        <taxon>Actinomycetes</taxon>
        <taxon>Kitasatosporales</taxon>
        <taxon>Streptomycetaceae</taxon>
        <taxon>Streptomyces</taxon>
    </lineage>
</organism>
<comment type="caution">
    <text evidence="2">The sequence shown here is derived from an EMBL/GenBank/DDBJ whole genome shotgun (WGS) entry which is preliminary data.</text>
</comment>
<dbReference type="Proteomes" id="UP001595824">
    <property type="component" value="Unassembled WGS sequence"/>
</dbReference>
<sequence>MRTTYVLARHELRLLGSLALWLGRRTHGGGEGRAFGHARGQGATMFGLAFVCVIELLCTSVLLREWPTAERVTLAVDVYTVVLVVALHASSVVRPHVLTADTLRVRRAAHVDLRVPLDRIAAVRRETRTPGSRQADGELDLAVNGQTSVTLELTEPVVHTTFLGRRRPVRVVRFHADEPDRLVAAVRRG</sequence>
<name>A0ABV8TMU7_9ACTN</name>
<evidence type="ECO:0000313" key="3">
    <source>
        <dbReference type="Proteomes" id="UP001595824"/>
    </source>
</evidence>
<proteinExistence type="predicted"/>
<accession>A0ABV8TMU7</accession>
<evidence type="ECO:0008006" key="4">
    <source>
        <dbReference type="Google" id="ProtNLM"/>
    </source>
</evidence>
<evidence type="ECO:0000313" key="2">
    <source>
        <dbReference type="EMBL" id="MFC4332019.1"/>
    </source>
</evidence>
<dbReference type="EMBL" id="JBHSDP010000027">
    <property type="protein sequence ID" value="MFC4332019.1"/>
    <property type="molecule type" value="Genomic_DNA"/>
</dbReference>
<protein>
    <recommendedName>
        <fullName evidence="4">Integral membrane protein</fullName>
    </recommendedName>
</protein>
<feature type="transmembrane region" description="Helical" evidence="1">
    <location>
        <begin position="78"/>
        <end position="97"/>
    </location>
</feature>
<keyword evidence="3" id="KW-1185">Reference proteome</keyword>
<keyword evidence="1" id="KW-0472">Membrane</keyword>